<dbReference type="Pfam" id="PF26080">
    <property type="entry name" value="CUB_animal"/>
    <property type="match status" value="1"/>
</dbReference>
<dbReference type="EMBL" id="HG994590">
    <property type="protein sequence ID" value="CAF2803030.1"/>
    <property type="molecule type" value="Genomic_DNA"/>
</dbReference>
<dbReference type="Gene3D" id="2.60.120.290">
    <property type="entry name" value="Spermadhesin, CUB domain"/>
    <property type="match status" value="1"/>
</dbReference>
<dbReference type="PANTHER" id="PTHR33236">
    <property type="entry name" value="INTRAFLAGELLAR TRANSPORT PROTEIN 122 FAMILY PROTEIN-RELATED"/>
    <property type="match status" value="1"/>
</dbReference>
<organism evidence="3 4">
    <name type="scientific">Lepeophtheirus salmonis</name>
    <name type="common">Salmon louse</name>
    <name type="synonym">Caligus salmonis</name>
    <dbReference type="NCBI Taxonomy" id="72036"/>
    <lineage>
        <taxon>Eukaryota</taxon>
        <taxon>Metazoa</taxon>
        <taxon>Ecdysozoa</taxon>
        <taxon>Arthropoda</taxon>
        <taxon>Crustacea</taxon>
        <taxon>Multicrustacea</taxon>
        <taxon>Hexanauplia</taxon>
        <taxon>Copepoda</taxon>
        <taxon>Siphonostomatoida</taxon>
        <taxon>Caligidae</taxon>
        <taxon>Lepeophtheirus</taxon>
    </lineage>
</organism>
<reference evidence="3" key="1">
    <citation type="submission" date="2021-02" db="EMBL/GenBank/DDBJ databases">
        <authorList>
            <person name="Bekaert M."/>
        </authorList>
    </citation>
    <scope>NUCLEOTIDE SEQUENCE</scope>
    <source>
        <strain evidence="3">IoA-00</strain>
    </source>
</reference>
<dbReference type="InterPro" id="IPR000859">
    <property type="entry name" value="CUB_dom"/>
</dbReference>
<evidence type="ECO:0000313" key="4">
    <source>
        <dbReference type="Proteomes" id="UP000675881"/>
    </source>
</evidence>
<dbReference type="PANTHER" id="PTHR33236:SF6">
    <property type="entry name" value="CUB DOMAIN-CONTAINING PROTEIN"/>
    <property type="match status" value="1"/>
</dbReference>
<accession>A0A7R8H1X5</accession>
<proteinExistence type="predicted"/>
<evidence type="ECO:0000256" key="2">
    <source>
        <dbReference type="PROSITE-ProRule" id="PRU00059"/>
    </source>
</evidence>
<dbReference type="SUPFAM" id="SSF49854">
    <property type="entry name" value="Spermadhesin, CUB domain"/>
    <property type="match status" value="1"/>
</dbReference>
<feature type="disulfide bond" evidence="2">
    <location>
        <begin position="136"/>
        <end position="153"/>
    </location>
</feature>
<dbReference type="PROSITE" id="PS01180">
    <property type="entry name" value="CUB"/>
    <property type="match status" value="1"/>
</dbReference>
<dbReference type="Proteomes" id="UP000675881">
    <property type="component" value="Chromosome 11"/>
</dbReference>
<dbReference type="AlphaFoldDB" id="A0A7R8H1X5"/>
<dbReference type="InterPro" id="IPR058698">
    <property type="entry name" value="CUB_metazoa"/>
</dbReference>
<dbReference type="OrthoDB" id="2105077at2759"/>
<evidence type="ECO:0000256" key="1">
    <source>
        <dbReference type="ARBA" id="ARBA00023157"/>
    </source>
</evidence>
<name>A0A7R8H1X5_LEPSM</name>
<comment type="caution">
    <text evidence="2">Lacks conserved residue(s) required for the propagation of feature annotation.</text>
</comment>
<sequence>MRPSRLTPLRPVIDLRMILDSCLSLPLSAFKNEECGSKSGNNNGTCYSKSDCTKMGGTGSGTCAHGFGVCCIFTKSCGYSTKNNGTYFQNVGYPSTFDSVGSCQLTVHKCNDNVCQLRLDFENFVLAQPEPIDHQCQDDQFIVSGGPPIPAICGTNSGAHMYVDMGMSSNSPITLTVVTSGKSFSRSFSIKVTQIECSSMSKASNGCLQYFTGVAGQFFSFNYNSGSGLQLSNTDYAICIRMERNFCGIQYTACKDNTNSVSMSFSITGGAPADGSLVGTSCDKDWITIPCATNSNSVTSQSGTPSVCVDRICGMVFNSVRTPSGNPSVPVNSFTRPFRLYIHTDGVEGASVPADTNNRGFCLNYAELPCTKSPTGG</sequence>
<protein>
    <submittedName>
        <fullName evidence="3">(salmon louse) hypothetical protein</fullName>
    </submittedName>
</protein>
<dbReference type="InterPro" id="IPR035914">
    <property type="entry name" value="Sperma_CUB_dom_sf"/>
</dbReference>
<gene>
    <name evidence="3" type="ORF">LSAA_2880</name>
</gene>
<keyword evidence="4" id="KW-1185">Reference proteome</keyword>
<evidence type="ECO:0000313" key="3">
    <source>
        <dbReference type="EMBL" id="CAF2803030.1"/>
    </source>
</evidence>
<keyword evidence="1 2" id="KW-1015">Disulfide bond</keyword>